<reference evidence="6" key="2">
    <citation type="journal article" date="2020" name="Nat. Commun.">
        <title>Large-scale genome sequencing of mycorrhizal fungi provides insights into the early evolution of symbiotic traits.</title>
        <authorList>
            <person name="Miyauchi S."/>
            <person name="Kiss E."/>
            <person name="Kuo A."/>
            <person name="Drula E."/>
            <person name="Kohler A."/>
            <person name="Sanchez-Garcia M."/>
            <person name="Morin E."/>
            <person name="Andreopoulos B."/>
            <person name="Barry K.W."/>
            <person name="Bonito G."/>
            <person name="Buee M."/>
            <person name="Carver A."/>
            <person name="Chen C."/>
            <person name="Cichocki N."/>
            <person name="Clum A."/>
            <person name="Culley D."/>
            <person name="Crous P.W."/>
            <person name="Fauchery L."/>
            <person name="Girlanda M."/>
            <person name="Hayes R.D."/>
            <person name="Keri Z."/>
            <person name="LaButti K."/>
            <person name="Lipzen A."/>
            <person name="Lombard V."/>
            <person name="Magnuson J."/>
            <person name="Maillard F."/>
            <person name="Murat C."/>
            <person name="Nolan M."/>
            <person name="Ohm R.A."/>
            <person name="Pangilinan J."/>
            <person name="Pereira M.F."/>
            <person name="Perotto S."/>
            <person name="Peter M."/>
            <person name="Pfister S."/>
            <person name="Riley R."/>
            <person name="Sitrit Y."/>
            <person name="Stielow J.B."/>
            <person name="Szollosi G."/>
            <person name="Zifcakova L."/>
            <person name="Stursova M."/>
            <person name="Spatafora J.W."/>
            <person name="Tedersoo L."/>
            <person name="Vaario L.M."/>
            <person name="Yamada A."/>
            <person name="Yan M."/>
            <person name="Wang P."/>
            <person name="Xu J."/>
            <person name="Bruns T."/>
            <person name="Baldrian P."/>
            <person name="Vilgalys R."/>
            <person name="Dunand C."/>
            <person name="Henrissat B."/>
            <person name="Grigoriev I.V."/>
            <person name="Hibbett D."/>
            <person name="Nagy L.G."/>
            <person name="Martin F.M."/>
        </authorList>
    </citation>
    <scope>NUCLEOTIDE SEQUENCE</scope>
    <source>
        <strain evidence="6">Prilba</strain>
    </source>
</reference>
<accession>A0A9P5T8Z3</accession>
<feature type="compositionally biased region" description="Polar residues" evidence="4">
    <location>
        <begin position="553"/>
        <end position="573"/>
    </location>
</feature>
<feature type="region of interest" description="Disordered" evidence="4">
    <location>
        <begin position="195"/>
        <end position="216"/>
    </location>
</feature>
<protein>
    <recommendedName>
        <fullName evidence="5">RRM domain-containing protein</fullName>
    </recommendedName>
</protein>
<keyword evidence="1" id="KW-0677">Repeat</keyword>
<evidence type="ECO:0000256" key="4">
    <source>
        <dbReference type="SAM" id="MobiDB-lite"/>
    </source>
</evidence>
<feature type="compositionally biased region" description="Low complexity" evidence="4">
    <location>
        <begin position="610"/>
        <end position="625"/>
    </location>
</feature>
<feature type="region of interest" description="Disordered" evidence="4">
    <location>
        <begin position="376"/>
        <end position="396"/>
    </location>
</feature>
<feature type="compositionally biased region" description="Low complexity" evidence="4">
    <location>
        <begin position="1"/>
        <end position="37"/>
    </location>
</feature>
<dbReference type="OrthoDB" id="271725at2759"/>
<feature type="region of interest" description="Disordered" evidence="4">
    <location>
        <begin position="310"/>
        <end position="333"/>
    </location>
</feature>
<dbReference type="Proteomes" id="UP000759537">
    <property type="component" value="Unassembled WGS sequence"/>
</dbReference>
<proteinExistence type="predicted"/>
<gene>
    <name evidence="6" type="ORF">DFH94DRAFT_741300</name>
</gene>
<dbReference type="EMBL" id="WHVB01000008">
    <property type="protein sequence ID" value="KAF8480224.1"/>
    <property type="molecule type" value="Genomic_DNA"/>
</dbReference>
<dbReference type="SUPFAM" id="SSF54928">
    <property type="entry name" value="RNA-binding domain, RBD"/>
    <property type="match status" value="2"/>
</dbReference>
<evidence type="ECO:0000259" key="5">
    <source>
        <dbReference type="PROSITE" id="PS50102"/>
    </source>
</evidence>
<evidence type="ECO:0000313" key="7">
    <source>
        <dbReference type="Proteomes" id="UP000759537"/>
    </source>
</evidence>
<feature type="domain" description="RRM" evidence="5">
    <location>
        <begin position="229"/>
        <end position="311"/>
    </location>
</feature>
<feature type="compositionally biased region" description="Low complexity" evidence="4">
    <location>
        <begin position="585"/>
        <end position="600"/>
    </location>
</feature>
<feature type="region of interest" description="Disordered" evidence="4">
    <location>
        <begin position="1"/>
        <end position="91"/>
    </location>
</feature>
<comment type="caution">
    <text evidence="6">The sequence shown here is derived from an EMBL/GenBank/DDBJ whole genome shotgun (WGS) entry which is preliminary data.</text>
</comment>
<evidence type="ECO:0000256" key="2">
    <source>
        <dbReference type="ARBA" id="ARBA00022884"/>
    </source>
</evidence>
<evidence type="ECO:0000256" key="3">
    <source>
        <dbReference type="PROSITE-ProRule" id="PRU00176"/>
    </source>
</evidence>
<dbReference type="PANTHER" id="PTHR24012">
    <property type="entry name" value="RNA BINDING PROTEIN"/>
    <property type="match status" value="1"/>
</dbReference>
<feature type="compositionally biased region" description="Basic and acidic residues" evidence="4">
    <location>
        <begin position="310"/>
        <end position="330"/>
    </location>
</feature>
<dbReference type="PROSITE" id="PS50102">
    <property type="entry name" value="RRM"/>
    <property type="match status" value="2"/>
</dbReference>
<keyword evidence="7" id="KW-1185">Reference proteome</keyword>
<dbReference type="Gene3D" id="3.30.70.330">
    <property type="match status" value="2"/>
</dbReference>
<keyword evidence="2 3" id="KW-0694">RNA-binding</keyword>
<dbReference type="InterPro" id="IPR012677">
    <property type="entry name" value="Nucleotide-bd_a/b_plait_sf"/>
</dbReference>
<feature type="region of interest" description="Disordered" evidence="4">
    <location>
        <begin position="549"/>
        <end position="573"/>
    </location>
</feature>
<feature type="region of interest" description="Disordered" evidence="4">
    <location>
        <begin position="585"/>
        <end position="632"/>
    </location>
</feature>
<dbReference type="SMART" id="SM00360">
    <property type="entry name" value="RRM"/>
    <property type="match status" value="2"/>
</dbReference>
<reference evidence="6" key="1">
    <citation type="submission" date="2019-10" db="EMBL/GenBank/DDBJ databases">
        <authorList>
            <consortium name="DOE Joint Genome Institute"/>
            <person name="Kuo A."/>
            <person name="Miyauchi S."/>
            <person name="Kiss E."/>
            <person name="Drula E."/>
            <person name="Kohler A."/>
            <person name="Sanchez-Garcia M."/>
            <person name="Andreopoulos B."/>
            <person name="Barry K.W."/>
            <person name="Bonito G."/>
            <person name="Buee M."/>
            <person name="Carver A."/>
            <person name="Chen C."/>
            <person name="Cichocki N."/>
            <person name="Clum A."/>
            <person name="Culley D."/>
            <person name="Crous P.W."/>
            <person name="Fauchery L."/>
            <person name="Girlanda M."/>
            <person name="Hayes R."/>
            <person name="Keri Z."/>
            <person name="LaButti K."/>
            <person name="Lipzen A."/>
            <person name="Lombard V."/>
            <person name="Magnuson J."/>
            <person name="Maillard F."/>
            <person name="Morin E."/>
            <person name="Murat C."/>
            <person name="Nolan M."/>
            <person name="Ohm R."/>
            <person name="Pangilinan J."/>
            <person name="Pereira M."/>
            <person name="Perotto S."/>
            <person name="Peter M."/>
            <person name="Riley R."/>
            <person name="Sitrit Y."/>
            <person name="Stielow B."/>
            <person name="Szollosi G."/>
            <person name="Zifcakova L."/>
            <person name="Stursova M."/>
            <person name="Spatafora J.W."/>
            <person name="Tedersoo L."/>
            <person name="Vaario L.-M."/>
            <person name="Yamada A."/>
            <person name="Yan M."/>
            <person name="Wang P."/>
            <person name="Xu J."/>
            <person name="Bruns T."/>
            <person name="Baldrian P."/>
            <person name="Vilgalys R."/>
            <person name="Henrissat B."/>
            <person name="Grigoriev I.V."/>
            <person name="Hibbett D."/>
            <person name="Nagy L.G."/>
            <person name="Martin F.M."/>
        </authorList>
    </citation>
    <scope>NUCLEOTIDE SEQUENCE</scope>
    <source>
        <strain evidence="6">Prilba</strain>
    </source>
</reference>
<feature type="compositionally biased region" description="Polar residues" evidence="4">
    <location>
        <begin position="195"/>
        <end position="212"/>
    </location>
</feature>
<feature type="domain" description="RRM" evidence="5">
    <location>
        <begin position="110"/>
        <end position="184"/>
    </location>
</feature>
<name>A0A9P5T8Z3_9AGAM</name>
<dbReference type="Pfam" id="PF00076">
    <property type="entry name" value="RRM_1"/>
    <property type="match status" value="1"/>
</dbReference>
<dbReference type="InterPro" id="IPR000504">
    <property type="entry name" value="RRM_dom"/>
</dbReference>
<dbReference type="InterPro" id="IPR035979">
    <property type="entry name" value="RBD_domain_sf"/>
</dbReference>
<dbReference type="GO" id="GO:0003723">
    <property type="term" value="F:RNA binding"/>
    <property type="evidence" value="ECO:0007669"/>
    <property type="project" value="UniProtKB-UniRule"/>
</dbReference>
<sequence>MPTMEPSTPSTPTSDSHPSIPVSHPRSSPRSLPSSTPSQPPISPPRSSGVATTATQPTSSGSPVASFPEAAAPPTPPATLSNSVPRVQVDPERPCVPTVTKVDPGEPHVPNVYINGLPPNFPEEQLYALTKDFGGVVSVRTFTRHVSDRPSGYGFVLFETIESADKCIESLRRYRNLHPSFCKNFHPIPGTRYASITSSGTQLPPSPSSGTDGDTFKSRMERLKDETSTNLYIEGLPLSIDEPTMTALVAPYAIKSSRFFQTRLSHPPRTIAFVRLETRTACDEVIKRLHGRMVRGRNDPGSRISVRFADSAEQRELRRTERSGRGDDSSPARLTMAQAALLNLRGQQMQGRLRVSQHPTNLSDQRRLLSAQSPVSVNDFPSLHHHQHGRLPPHPIMSQDPENNLLTISHSAPARLHGCNELAPGGLPTALGSDIDLSALSRTAGTNGFTPLEQQLILQARLQAEIDARQRAFYGSQSNITSGGPIQTLSLFSDQSEELSRSLNNLSLRSAHIAKEFVPRGLASRLHQPPPLSQLPTDLLPSEVADDYHATKPHNSQQPQSLPFTSFQQQHSNASAINPRVLGLTSKDSSLKNNNNPNLNGDKDCTVRPSNSLDVVSDSSDHQVSTQREEQQNLAAHMRSTTLPPHFTVSGSNTTHNTGIASLQLNGILSPNLPSGARVGVRGQIGKPSVGIPSGELPINCQLDALPTDTKLIHPHNSVADSPFLIPSPALTYNSSSSASSRTPSTLSPSTPFFGSFPHPGDGYGAYNGEEHGGDKADAAMAHDVTAFDISTKIRSGSG</sequence>
<evidence type="ECO:0000313" key="6">
    <source>
        <dbReference type="EMBL" id="KAF8480224.1"/>
    </source>
</evidence>
<feature type="region of interest" description="Disordered" evidence="4">
    <location>
        <begin position="733"/>
        <end position="754"/>
    </location>
</feature>
<dbReference type="AlphaFoldDB" id="A0A9P5T8Z3"/>
<organism evidence="6 7">
    <name type="scientific">Russula ochroleuca</name>
    <dbReference type="NCBI Taxonomy" id="152965"/>
    <lineage>
        <taxon>Eukaryota</taxon>
        <taxon>Fungi</taxon>
        <taxon>Dikarya</taxon>
        <taxon>Basidiomycota</taxon>
        <taxon>Agaricomycotina</taxon>
        <taxon>Agaricomycetes</taxon>
        <taxon>Russulales</taxon>
        <taxon>Russulaceae</taxon>
        <taxon>Russula</taxon>
    </lineage>
</organism>
<feature type="compositionally biased region" description="Polar residues" evidence="4">
    <location>
        <begin position="49"/>
        <end position="63"/>
    </location>
</feature>
<evidence type="ECO:0000256" key="1">
    <source>
        <dbReference type="ARBA" id="ARBA00022737"/>
    </source>
</evidence>